<feature type="transmembrane region" description="Helical" evidence="2">
    <location>
        <begin position="58"/>
        <end position="77"/>
    </location>
</feature>
<gene>
    <name evidence="3" type="ORF">GJR97_01065</name>
</gene>
<name>A0A6L5QX18_9MICO</name>
<keyword evidence="2" id="KW-1133">Transmembrane helix</keyword>
<proteinExistence type="predicted"/>
<evidence type="ECO:0000313" key="4">
    <source>
        <dbReference type="Proteomes" id="UP000476511"/>
    </source>
</evidence>
<keyword evidence="4" id="KW-1185">Reference proteome</keyword>
<keyword evidence="2" id="KW-0472">Membrane</keyword>
<reference evidence="3 4" key="1">
    <citation type="submission" date="2019-11" db="EMBL/GenBank/DDBJ databases">
        <title>Agromyces kandeliae sp. nov., isolated from mangrove soil.</title>
        <authorList>
            <person name="Wang R."/>
        </authorList>
    </citation>
    <scope>NUCLEOTIDE SEQUENCE [LARGE SCALE GENOMIC DNA]</scope>
    <source>
        <strain evidence="3 4">Q22</strain>
    </source>
</reference>
<protein>
    <submittedName>
        <fullName evidence="3">Uncharacterized protein</fullName>
    </submittedName>
</protein>
<comment type="caution">
    <text evidence="3">The sequence shown here is derived from an EMBL/GenBank/DDBJ whole genome shotgun (WGS) entry which is preliminary data.</text>
</comment>
<accession>A0A6L5QX18</accession>
<organism evidence="3 4">
    <name type="scientific">Agromyces kandeliae</name>
    <dbReference type="NCBI Taxonomy" id="2666141"/>
    <lineage>
        <taxon>Bacteria</taxon>
        <taxon>Bacillati</taxon>
        <taxon>Actinomycetota</taxon>
        <taxon>Actinomycetes</taxon>
        <taxon>Micrococcales</taxon>
        <taxon>Microbacteriaceae</taxon>
        <taxon>Agromyces</taxon>
    </lineage>
</organism>
<dbReference type="AlphaFoldDB" id="A0A6L5QX18"/>
<evidence type="ECO:0000256" key="1">
    <source>
        <dbReference type="SAM" id="MobiDB-lite"/>
    </source>
</evidence>
<keyword evidence="2" id="KW-0812">Transmembrane</keyword>
<dbReference type="Proteomes" id="UP000476511">
    <property type="component" value="Unassembled WGS sequence"/>
</dbReference>
<dbReference type="RefSeq" id="WP_154344708.1">
    <property type="nucleotide sequence ID" value="NZ_WKJD01000003.1"/>
</dbReference>
<evidence type="ECO:0000256" key="2">
    <source>
        <dbReference type="SAM" id="Phobius"/>
    </source>
</evidence>
<dbReference type="EMBL" id="WKJD01000003">
    <property type="protein sequence ID" value="MRX42311.1"/>
    <property type="molecule type" value="Genomic_DNA"/>
</dbReference>
<evidence type="ECO:0000313" key="3">
    <source>
        <dbReference type="EMBL" id="MRX42311.1"/>
    </source>
</evidence>
<sequence>MHDPDTPETTGGSTPAPGPGPAPWDGLPPVGAPSVPDGPVEFVMVPSEPREPRAPRHMSGFAAAGAIAAVVVAWAIGHQVIATAVHAGMWPAWAAADSAYDEAADDYRETAERAESAIDRGDALVGIAVGDLVAEEDRANLEARIAEARAILDDRPRSPGIAAIGDPAAFAPAWERYADLLSMIDLVPAREDAAARYDAARDVVAEGSLAIADATEALIAGTEARAVAALDQNPSATVASRVAVEEAVAELRHSPTISSGDSSRFADLASAVDELRASHAAEVARLAEFPLRAEIEAFARSIAFDVPFDVAWADEVGGFSSDGYYSGTAEFFEDVDGDGWGLISLTHSIEESWFSDENAKAVVVHEVGHVQVLREACATIFDGPEFAGDHEVWATAWAIGMGYDLPGAGIEAYGRPSDAQIQASTACR</sequence>
<feature type="region of interest" description="Disordered" evidence="1">
    <location>
        <begin position="1"/>
        <end position="40"/>
    </location>
</feature>